<dbReference type="CDD" id="cd06257">
    <property type="entry name" value="DnaJ"/>
    <property type="match status" value="1"/>
</dbReference>
<dbReference type="PROSITE" id="PS50076">
    <property type="entry name" value="DNAJ_2"/>
    <property type="match status" value="1"/>
</dbReference>
<comment type="subcellular location">
    <subcellularLocation>
        <location evidence="1">Membrane</location>
        <topology evidence="1">Single-pass membrane protein</topology>
    </subcellularLocation>
</comment>
<dbReference type="RefSeq" id="WP_007041569.1">
    <property type="nucleotide sequence ID" value="NZ_AFWT01000020.1"/>
</dbReference>
<dbReference type="AlphaFoldDB" id="G2E3J3"/>
<organism evidence="9 10">
    <name type="scientific">Thiorhodococcus drewsii AZ1</name>
    <dbReference type="NCBI Taxonomy" id="765913"/>
    <lineage>
        <taxon>Bacteria</taxon>
        <taxon>Pseudomonadati</taxon>
        <taxon>Pseudomonadota</taxon>
        <taxon>Gammaproteobacteria</taxon>
        <taxon>Chromatiales</taxon>
        <taxon>Chromatiaceae</taxon>
        <taxon>Thiorhodococcus</taxon>
    </lineage>
</organism>
<evidence type="ECO:0000256" key="5">
    <source>
        <dbReference type="ARBA" id="ARBA00023186"/>
    </source>
</evidence>
<proteinExistence type="inferred from homology"/>
<accession>G2E3J3</accession>
<evidence type="ECO:0000313" key="9">
    <source>
        <dbReference type="EMBL" id="EGV30106.1"/>
    </source>
</evidence>
<dbReference type="OrthoDB" id="581986at2"/>
<dbReference type="SUPFAM" id="SSF46565">
    <property type="entry name" value="Chaperone J-domain"/>
    <property type="match status" value="1"/>
</dbReference>
<dbReference type="PANTHER" id="PTHR12763">
    <property type="match status" value="1"/>
</dbReference>
<feature type="transmembrane region" description="Helical" evidence="7">
    <location>
        <begin position="6"/>
        <end position="21"/>
    </location>
</feature>
<keyword evidence="3 7" id="KW-1133">Transmembrane helix</keyword>
<keyword evidence="5" id="KW-0143">Chaperone</keyword>
<name>G2E3J3_9GAMM</name>
<dbReference type="eggNOG" id="COG2214">
    <property type="taxonomic scope" value="Bacteria"/>
</dbReference>
<evidence type="ECO:0000256" key="2">
    <source>
        <dbReference type="ARBA" id="ARBA00022692"/>
    </source>
</evidence>
<evidence type="ECO:0000256" key="1">
    <source>
        <dbReference type="ARBA" id="ARBA00004167"/>
    </source>
</evidence>
<dbReference type="InterPro" id="IPR001623">
    <property type="entry name" value="DnaJ_domain"/>
</dbReference>
<evidence type="ECO:0000256" key="3">
    <source>
        <dbReference type="ARBA" id="ARBA00022989"/>
    </source>
</evidence>
<dbReference type="STRING" id="765913.ThidrDRAFT_2856"/>
<comment type="caution">
    <text evidence="9">The sequence shown here is derived from an EMBL/GenBank/DDBJ whole genome shotgun (WGS) entry which is preliminary data.</text>
</comment>
<reference evidence="9 10" key="1">
    <citation type="submission" date="2011-06" db="EMBL/GenBank/DDBJ databases">
        <title>The draft genome of Thiorhodococcus drewsii AZ1.</title>
        <authorList>
            <consortium name="US DOE Joint Genome Institute (JGI-PGF)"/>
            <person name="Lucas S."/>
            <person name="Han J."/>
            <person name="Lapidus A."/>
            <person name="Cheng J.-F."/>
            <person name="Goodwin L."/>
            <person name="Pitluck S."/>
            <person name="Peters L."/>
            <person name="Land M.L."/>
            <person name="Hauser L."/>
            <person name="Vogl K."/>
            <person name="Liu Z."/>
            <person name="Imhoff J."/>
            <person name="Thiel V."/>
            <person name="Frigaard N.-U."/>
            <person name="Bryant D.A."/>
            <person name="Woyke T.J."/>
        </authorList>
    </citation>
    <scope>NUCLEOTIDE SEQUENCE [LARGE SCALE GENOMIC DNA]</scope>
    <source>
        <strain evidence="9 10">AZ1</strain>
    </source>
</reference>
<keyword evidence="10" id="KW-1185">Reference proteome</keyword>
<protein>
    <submittedName>
        <fullName evidence="9">Heat shock protein DnaJ domain protein</fullName>
    </submittedName>
</protein>
<gene>
    <name evidence="9" type="ORF">ThidrDRAFT_2856</name>
</gene>
<evidence type="ECO:0000256" key="6">
    <source>
        <dbReference type="ARBA" id="ARBA00038105"/>
    </source>
</evidence>
<keyword evidence="2 7" id="KW-0812">Transmembrane</keyword>
<comment type="similarity">
    <text evidence="6">Belongs to the TIM14 family.</text>
</comment>
<keyword evidence="9" id="KW-0346">Stress response</keyword>
<evidence type="ECO:0000313" key="10">
    <source>
        <dbReference type="Proteomes" id="UP000004200"/>
    </source>
</evidence>
<dbReference type="EMBL" id="AFWT01000020">
    <property type="protein sequence ID" value="EGV30106.1"/>
    <property type="molecule type" value="Genomic_DNA"/>
</dbReference>
<evidence type="ECO:0000256" key="4">
    <source>
        <dbReference type="ARBA" id="ARBA00023136"/>
    </source>
</evidence>
<dbReference type="FunFam" id="1.10.287.110:FF:000001">
    <property type="entry name" value="Import inner membrane translocase subunit tim14"/>
    <property type="match status" value="1"/>
</dbReference>
<evidence type="ECO:0000256" key="7">
    <source>
        <dbReference type="SAM" id="Phobius"/>
    </source>
</evidence>
<dbReference type="GO" id="GO:0016020">
    <property type="term" value="C:membrane"/>
    <property type="evidence" value="ECO:0007669"/>
    <property type="project" value="UniProtKB-SubCell"/>
</dbReference>
<sequence length="175" mass="18828">MSRVLILLILVAVMFFVFQAWRRMPIERRRRLLRQSLLWGGLGLLVIAVLFGHLNPLLAAVAAAVPALMRVVYLLRTVSGLRELLNGLGLGAWANGEAAAGAGAGQQSAGGSSSSRDGRMTDVEARSILGVEPGAEVETIRAAHRRLMQRLHPDRGGSDYLAAKINAAKRQLLGE</sequence>
<keyword evidence="4 7" id="KW-0472">Membrane</keyword>
<dbReference type="Gene3D" id="1.10.287.110">
    <property type="entry name" value="DnaJ domain"/>
    <property type="match status" value="1"/>
</dbReference>
<evidence type="ECO:0000259" key="8">
    <source>
        <dbReference type="PROSITE" id="PS50076"/>
    </source>
</evidence>
<dbReference type="SMART" id="SM00271">
    <property type="entry name" value="DnaJ"/>
    <property type="match status" value="1"/>
</dbReference>
<dbReference type="InterPro" id="IPR036869">
    <property type="entry name" value="J_dom_sf"/>
</dbReference>
<dbReference type="PANTHER" id="PTHR12763:SF28">
    <property type="entry name" value="GEO10507P1-RELATED"/>
    <property type="match status" value="1"/>
</dbReference>
<feature type="domain" description="J" evidence="8">
    <location>
        <begin position="124"/>
        <end position="175"/>
    </location>
</feature>
<dbReference type="Proteomes" id="UP000004200">
    <property type="component" value="Unassembled WGS sequence"/>
</dbReference>